<feature type="compositionally biased region" description="Basic and acidic residues" evidence="1">
    <location>
        <begin position="38"/>
        <end position="51"/>
    </location>
</feature>
<sequence>METQVGGEDIRQAEKVRLKRKLTGPPRLLLLGKTRTRSVREDRSEVRDKPDGFSLKSSAAAAAESDAADVEEEASTVCDVTGESADVTDRKLKRRRWWRLLLCFRTKSSKKQRSDEFPPAEGALQEAEAVDTEEKKTTFKRFLTSANARRAAEQRDEKPSATLRKKLRLFLSRSSPTNEDVAAGDEPAGLETATTDPGQEVVTSIAEINVQPSEDTTSPDEPLTEERRVSVAAATDQSEIVQTDPANANELPVDLNEVDEVSCDAAELESDEEAQPMTNGPAVILNSSIRIQLVPPDDITEQEEEEEFWEGNQNHLLLLFGFHHSELQLLQAARSVVQAAMNAAVDQLSREQLREPLGCRDA</sequence>
<dbReference type="EMBL" id="CAWUFR010001024">
    <property type="protein sequence ID" value="CAK6982448.1"/>
    <property type="molecule type" value="Genomic_DNA"/>
</dbReference>
<gene>
    <name evidence="2" type="ORF">FSCOSCO3_A031459</name>
</gene>
<name>A0AAV1QED4_SCOSC</name>
<evidence type="ECO:0000313" key="2">
    <source>
        <dbReference type="EMBL" id="CAK6982448.1"/>
    </source>
</evidence>
<proteinExistence type="predicted"/>
<feature type="region of interest" description="Disordered" evidence="1">
    <location>
        <begin position="32"/>
        <end position="69"/>
    </location>
</feature>
<dbReference type="AlphaFoldDB" id="A0AAV1QED4"/>
<evidence type="ECO:0000313" key="3">
    <source>
        <dbReference type="Proteomes" id="UP001314229"/>
    </source>
</evidence>
<evidence type="ECO:0000256" key="1">
    <source>
        <dbReference type="SAM" id="MobiDB-lite"/>
    </source>
</evidence>
<feature type="region of interest" description="Disordered" evidence="1">
    <location>
        <begin position="174"/>
        <end position="196"/>
    </location>
</feature>
<feature type="region of interest" description="Disordered" evidence="1">
    <location>
        <begin position="111"/>
        <end position="136"/>
    </location>
</feature>
<organism evidence="2 3">
    <name type="scientific">Scomber scombrus</name>
    <name type="common">Atlantic mackerel</name>
    <name type="synonym">Scomber vernalis</name>
    <dbReference type="NCBI Taxonomy" id="13677"/>
    <lineage>
        <taxon>Eukaryota</taxon>
        <taxon>Metazoa</taxon>
        <taxon>Chordata</taxon>
        <taxon>Craniata</taxon>
        <taxon>Vertebrata</taxon>
        <taxon>Euteleostomi</taxon>
        <taxon>Actinopterygii</taxon>
        <taxon>Neopterygii</taxon>
        <taxon>Teleostei</taxon>
        <taxon>Neoteleostei</taxon>
        <taxon>Acanthomorphata</taxon>
        <taxon>Pelagiaria</taxon>
        <taxon>Scombriformes</taxon>
        <taxon>Scombridae</taxon>
        <taxon>Scomber</taxon>
    </lineage>
</organism>
<protein>
    <submittedName>
        <fullName evidence="2">Nucleolin</fullName>
    </submittedName>
</protein>
<reference evidence="2 3" key="1">
    <citation type="submission" date="2024-01" db="EMBL/GenBank/DDBJ databases">
        <authorList>
            <person name="Alioto T."/>
            <person name="Alioto T."/>
            <person name="Gomez Garrido J."/>
        </authorList>
    </citation>
    <scope>NUCLEOTIDE SEQUENCE [LARGE SCALE GENOMIC DNA]</scope>
</reference>
<comment type="caution">
    <text evidence="2">The sequence shown here is derived from an EMBL/GenBank/DDBJ whole genome shotgun (WGS) entry which is preliminary data.</text>
</comment>
<keyword evidence="3" id="KW-1185">Reference proteome</keyword>
<dbReference type="Proteomes" id="UP001314229">
    <property type="component" value="Unassembled WGS sequence"/>
</dbReference>
<accession>A0AAV1QED4</accession>